<feature type="domain" description="AB hydrolase-1" evidence="2">
    <location>
        <begin position="22"/>
        <end position="123"/>
    </location>
</feature>
<proteinExistence type="predicted"/>
<dbReference type="EMBL" id="JAMTCG010000002">
    <property type="protein sequence ID" value="MCP2160178.1"/>
    <property type="molecule type" value="Genomic_DNA"/>
</dbReference>
<organism evidence="3 4">
    <name type="scientific">Williamsia serinedens</name>
    <dbReference type="NCBI Taxonomy" id="391736"/>
    <lineage>
        <taxon>Bacteria</taxon>
        <taxon>Bacillati</taxon>
        <taxon>Actinomycetota</taxon>
        <taxon>Actinomycetes</taxon>
        <taxon>Mycobacteriales</taxon>
        <taxon>Nocardiaceae</taxon>
        <taxon>Williamsia</taxon>
    </lineage>
</organism>
<dbReference type="Gene3D" id="3.40.50.1820">
    <property type="entry name" value="alpha/beta hydrolase"/>
    <property type="match status" value="1"/>
</dbReference>
<keyword evidence="1" id="KW-0378">Hydrolase</keyword>
<keyword evidence="4" id="KW-1185">Reference proteome</keyword>
<gene>
    <name evidence="3" type="ORF">LX12_001357</name>
</gene>
<dbReference type="PANTHER" id="PTHR43798:SF31">
    <property type="entry name" value="AB HYDROLASE SUPERFAMILY PROTEIN YCLE"/>
    <property type="match status" value="1"/>
</dbReference>
<comment type="caution">
    <text evidence="3">The sequence shown here is derived from an EMBL/GenBank/DDBJ whole genome shotgun (WGS) entry which is preliminary data.</text>
</comment>
<dbReference type="PRINTS" id="PR00111">
    <property type="entry name" value="ABHYDROLASE"/>
</dbReference>
<sequence length="261" mass="27601">MDRVSSPDGVSIAYREVGDGTPVVLLHPSGLSQAVWRAYGFVAGLRDEHRLVMPDFRGHGHSDRPHDPAAYGMRRLVDDIIAVLDVLGLDRVALVGYSLGSRAALTLAATHPDRLDRLVLGGTSSRPLRGAFDELFFPGCVAVLREEGTAAFLDGWQRQRGTSLDAGSRAAFEANDPQALAAYMTSVDAEPGVPDTDLAGIAAPTLAFVGSDDGGRLEDTRHVAATIPDCRLLVVDGTDHATTLAATATVLPAVRELLAAR</sequence>
<dbReference type="InterPro" id="IPR000073">
    <property type="entry name" value="AB_hydrolase_1"/>
</dbReference>
<accession>A0ABT1H354</accession>
<dbReference type="InterPro" id="IPR050266">
    <property type="entry name" value="AB_hydrolase_sf"/>
</dbReference>
<protein>
    <submittedName>
        <fullName evidence="3">Pimeloyl-ACP methyl ester carboxylesterase</fullName>
    </submittedName>
</protein>
<dbReference type="Proteomes" id="UP001205740">
    <property type="component" value="Unassembled WGS sequence"/>
</dbReference>
<dbReference type="InterPro" id="IPR029058">
    <property type="entry name" value="AB_hydrolase_fold"/>
</dbReference>
<evidence type="ECO:0000313" key="3">
    <source>
        <dbReference type="EMBL" id="MCP2160178.1"/>
    </source>
</evidence>
<evidence type="ECO:0000256" key="1">
    <source>
        <dbReference type="ARBA" id="ARBA00022801"/>
    </source>
</evidence>
<reference evidence="3 4" key="1">
    <citation type="submission" date="2022-06" db="EMBL/GenBank/DDBJ databases">
        <title>Genomic Encyclopedia of Archaeal and Bacterial Type Strains, Phase II (KMG-II): from individual species to whole genera.</title>
        <authorList>
            <person name="Goeker M."/>
        </authorList>
    </citation>
    <scope>NUCLEOTIDE SEQUENCE [LARGE SCALE GENOMIC DNA]</scope>
    <source>
        <strain evidence="3 4">DSM 45037</strain>
    </source>
</reference>
<dbReference type="SUPFAM" id="SSF53474">
    <property type="entry name" value="alpha/beta-Hydrolases"/>
    <property type="match status" value="1"/>
</dbReference>
<dbReference type="PANTHER" id="PTHR43798">
    <property type="entry name" value="MONOACYLGLYCEROL LIPASE"/>
    <property type="match status" value="1"/>
</dbReference>
<evidence type="ECO:0000259" key="2">
    <source>
        <dbReference type="Pfam" id="PF00561"/>
    </source>
</evidence>
<evidence type="ECO:0000313" key="4">
    <source>
        <dbReference type="Proteomes" id="UP001205740"/>
    </source>
</evidence>
<dbReference type="RefSeq" id="WP_253653750.1">
    <property type="nucleotide sequence ID" value="NZ_BAAAOE010000001.1"/>
</dbReference>
<name>A0ABT1H354_9NOCA</name>
<dbReference type="Pfam" id="PF00561">
    <property type="entry name" value="Abhydrolase_1"/>
    <property type="match status" value="1"/>
</dbReference>